<reference evidence="1" key="1">
    <citation type="submission" date="2022-11" db="EMBL/GenBank/DDBJ databases">
        <authorList>
            <person name="Morgan W.R."/>
            <person name="Tartar A."/>
        </authorList>
    </citation>
    <scope>NUCLEOTIDE SEQUENCE</scope>
    <source>
        <strain evidence="1">ARSEF 373</strain>
    </source>
</reference>
<organism evidence="1 2">
    <name type="scientific">Lagenidium giganteum</name>
    <dbReference type="NCBI Taxonomy" id="4803"/>
    <lineage>
        <taxon>Eukaryota</taxon>
        <taxon>Sar</taxon>
        <taxon>Stramenopiles</taxon>
        <taxon>Oomycota</taxon>
        <taxon>Peronosporomycetes</taxon>
        <taxon>Pythiales</taxon>
        <taxon>Pythiaceae</taxon>
    </lineage>
</organism>
<evidence type="ECO:0000313" key="1">
    <source>
        <dbReference type="EMBL" id="DBA02291.1"/>
    </source>
</evidence>
<reference evidence="1" key="2">
    <citation type="journal article" date="2023" name="Microbiol Resour">
        <title>Decontamination and Annotation of the Draft Genome Sequence of the Oomycete Lagenidium giganteum ARSEF 373.</title>
        <authorList>
            <person name="Morgan W.R."/>
            <person name="Tartar A."/>
        </authorList>
    </citation>
    <scope>NUCLEOTIDE SEQUENCE</scope>
    <source>
        <strain evidence="1">ARSEF 373</strain>
    </source>
</reference>
<dbReference type="Proteomes" id="UP001146120">
    <property type="component" value="Unassembled WGS sequence"/>
</dbReference>
<accession>A0AAV2Z4I9</accession>
<name>A0AAV2Z4I9_9STRA</name>
<dbReference type="EMBL" id="DAKRPA010000033">
    <property type="protein sequence ID" value="DBA02291.1"/>
    <property type="molecule type" value="Genomic_DNA"/>
</dbReference>
<dbReference type="AlphaFoldDB" id="A0AAV2Z4I9"/>
<proteinExistence type="predicted"/>
<keyword evidence="2" id="KW-1185">Reference proteome</keyword>
<gene>
    <name evidence="1" type="ORF">N0F65_006166</name>
</gene>
<evidence type="ECO:0000313" key="2">
    <source>
        <dbReference type="Proteomes" id="UP001146120"/>
    </source>
</evidence>
<protein>
    <submittedName>
        <fullName evidence="1">Uncharacterized protein</fullName>
    </submittedName>
</protein>
<sequence length="116" mass="13269">MLSIIGITHPAVEDYLRRINPNEWVMLPVDNQVKLYGWRSPNFVESENGAAVPARFLFPFDMFTHYMEKFIQQAFETRKLAANLKSKGETISLYAAKLPAEEQSDSGHYFALQATI</sequence>
<comment type="caution">
    <text evidence="1">The sequence shown here is derived from an EMBL/GenBank/DDBJ whole genome shotgun (WGS) entry which is preliminary data.</text>
</comment>